<name>A0A8S5UP34_9CAUD</name>
<proteinExistence type="predicted"/>
<sequence length="41" mass="4762">MIQYGIILLSNLKVAHLGLDYNYLMCCLKDILMKQTSRTSR</sequence>
<accession>A0A8S5UP34</accession>
<dbReference type="EMBL" id="BK016114">
    <property type="protein sequence ID" value="DAF96248.1"/>
    <property type="molecule type" value="Genomic_DNA"/>
</dbReference>
<evidence type="ECO:0000313" key="1">
    <source>
        <dbReference type="EMBL" id="DAF96248.1"/>
    </source>
</evidence>
<reference evidence="1" key="1">
    <citation type="journal article" date="2021" name="Proc. Natl. Acad. Sci. U.S.A.">
        <title>A Catalog of Tens of Thousands of Viruses from Human Metagenomes Reveals Hidden Associations with Chronic Diseases.</title>
        <authorList>
            <person name="Tisza M.J."/>
            <person name="Buck C.B."/>
        </authorList>
    </citation>
    <scope>NUCLEOTIDE SEQUENCE</scope>
    <source>
        <strain evidence="1">CtG4L18</strain>
    </source>
</reference>
<organism evidence="1">
    <name type="scientific">Podoviridae sp. ctG4L18</name>
    <dbReference type="NCBI Taxonomy" id="2825234"/>
    <lineage>
        <taxon>Viruses</taxon>
        <taxon>Duplodnaviria</taxon>
        <taxon>Heunggongvirae</taxon>
        <taxon>Uroviricota</taxon>
        <taxon>Caudoviricetes</taxon>
    </lineage>
</organism>
<protein>
    <submittedName>
        <fullName evidence="1">Uncharacterized protein</fullName>
    </submittedName>
</protein>